<accession>A0ABT8RED8</accession>
<keyword evidence="4 5" id="KW-0326">Glycosidase</keyword>
<comment type="similarity">
    <text evidence="1 5">Belongs to the glycosyl hydrolase 43 family.</text>
</comment>
<dbReference type="CDD" id="cd18820">
    <property type="entry name" value="GH43_LbAraf43-like"/>
    <property type="match status" value="1"/>
</dbReference>
<name>A0ABT8RED8_9BACT</name>
<keyword evidence="3 5" id="KW-0378">Hydrolase</keyword>
<reference evidence="6" key="1">
    <citation type="submission" date="2023-07" db="EMBL/GenBank/DDBJ databases">
        <title>The genome sequence of Rhodocytophaga aerolata KACC 12507.</title>
        <authorList>
            <person name="Zhang X."/>
        </authorList>
    </citation>
    <scope>NUCLEOTIDE SEQUENCE</scope>
    <source>
        <strain evidence="6">KACC 12507</strain>
    </source>
</reference>
<evidence type="ECO:0000256" key="1">
    <source>
        <dbReference type="ARBA" id="ARBA00009865"/>
    </source>
</evidence>
<dbReference type="EMBL" id="JAUKPO010000031">
    <property type="protein sequence ID" value="MDO1450479.1"/>
    <property type="molecule type" value="Genomic_DNA"/>
</dbReference>
<proteinExistence type="inferred from homology"/>
<comment type="caution">
    <text evidence="6">The sequence shown here is derived from an EMBL/GenBank/DDBJ whole genome shotgun (WGS) entry which is preliminary data.</text>
</comment>
<sequence length="344" mass="38730">MCHLLLAFFIYLLYQQPASSLRADTPTFTNPILSEGPDPWVYKHTDGTYYLMVTRGNRLDIWKSRSLSSIAKSSPVTVWKKPDTGPNSRDIWAPEIHHISGKWYIYYTATDAKNPGDGSRYVFVLENSSKDPLQGTWTDKGKVNTHYSGLDGSIFTHKGKLYFLYSAYIGPQSVLCIAPMRNPWTLAAPEVILAKPTFDWEKHKEREILEGPQLLKGKKNTLHIIYSASACWDDNYSLGMLTALSTSDLLDPQTWKKAARPVFSKSIENKVFGPGHNSFTTSPNGTEDWIVYHGKDTANGECTNRSTRIQKFTWKKDGTPDFGIPVATSTSLKIPSGEIHTQKR</sequence>
<dbReference type="GO" id="GO:0016787">
    <property type="term" value="F:hydrolase activity"/>
    <property type="evidence" value="ECO:0007669"/>
    <property type="project" value="UniProtKB-KW"/>
</dbReference>
<dbReference type="PANTHER" id="PTHR43817:SF1">
    <property type="entry name" value="HYDROLASE, FAMILY 43, PUTATIVE (AFU_ORTHOLOGUE AFUA_3G01660)-RELATED"/>
    <property type="match status" value="1"/>
</dbReference>
<dbReference type="Pfam" id="PF04616">
    <property type="entry name" value="Glyco_hydro_43"/>
    <property type="match status" value="1"/>
</dbReference>
<evidence type="ECO:0000313" key="6">
    <source>
        <dbReference type="EMBL" id="MDO1450479.1"/>
    </source>
</evidence>
<keyword evidence="2" id="KW-0732">Signal</keyword>
<organism evidence="6 7">
    <name type="scientific">Rhodocytophaga aerolata</name>
    <dbReference type="NCBI Taxonomy" id="455078"/>
    <lineage>
        <taxon>Bacteria</taxon>
        <taxon>Pseudomonadati</taxon>
        <taxon>Bacteroidota</taxon>
        <taxon>Cytophagia</taxon>
        <taxon>Cytophagales</taxon>
        <taxon>Rhodocytophagaceae</taxon>
        <taxon>Rhodocytophaga</taxon>
    </lineage>
</organism>
<protein>
    <submittedName>
        <fullName evidence="6">Glycoside hydrolase family 43 protein</fullName>
    </submittedName>
</protein>
<dbReference type="RefSeq" id="WP_302041280.1">
    <property type="nucleotide sequence ID" value="NZ_JAUKPO010000031.1"/>
</dbReference>
<dbReference type="PANTHER" id="PTHR43817">
    <property type="entry name" value="GLYCOSYL HYDROLASE"/>
    <property type="match status" value="1"/>
</dbReference>
<gene>
    <name evidence="6" type="ORF">Q0590_29660</name>
</gene>
<keyword evidence="7" id="KW-1185">Reference proteome</keyword>
<dbReference type="SUPFAM" id="SSF75005">
    <property type="entry name" value="Arabinanase/levansucrase/invertase"/>
    <property type="match status" value="1"/>
</dbReference>
<dbReference type="InterPro" id="IPR016828">
    <property type="entry name" value="Alpha-L-arabinofuranosidase"/>
</dbReference>
<evidence type="ECO:0000256" key="3">
    <source>
        <dbReference type="ARBA" id="ARBA00022801"/>
    </source>
</evidence>
<dbReference type="InterPro" id="IPR006710">
    <property type="entry name" value="Glyco_hydro_43"/>
</dbReference>
<dbReference type="Proteomes" id="UP001168528">
    <property type="component" value="Unassembled WGS sequence"/>
</dbReference>
<evidence type="ECO:0000313" key="7">
    <source>
        <dbReference type="Proteomes" id="UP001168528"/>
    </source>
</evidence>
<evidence type="ECO:0000256" key="2">
    <source>
        <dbReference type="ARBA" id="ARBA00022729"/>
    </source>
</evidence>
<evidence type="ECO:0000256" key="4">
    <source>
        <dbReference type="ARBA" id="ARBA00023295"/>
    </source>
</evidence>
<evidence type="ECO:0000256" key="5">
    <source>
        <dbReference type="RuleBase" id="RU361187"/>
    </source>
</evidence>
<dbReference type="Gene3D" id="2.115.10.20">
    <property type="entry name" value="Glycosyl hydrolase domain, family 43"/>
    <property type="match status" value="1"/>
</dbReference>
<dbReference type="PIRSF" id="PIRSF025414">
    <property type="entry name" value="Alpha-L-arabinofuranosidase"/>
    <property type="match status" value="1"/>
</dbReference>
<dbReference type="InterPro" id="IPR023296">
    <property type="entry name" value="Glyco_hydro_beta-prop_sf"/>
</dbReference>